<keyword evidence="3" id="KW-1185">Reference proteome</keyword>
<evidence type="ECO:0000313" key="2">
    <source>
        <dbReference type="EMBL" id="GIF99649.1"/>
    </source>
</evidence>
<evidence type="ECO:0008006" key="4">
    <source>
        <dbReference type="Google" id="ProtNLM"/>
    </source>
</evidence>
<dbReference type="AlphaFoldDB" id="A0A8J3KPF6"/>
<proteinExistence type="predicted"/>
<name>A0A8J3KPF6_9ACTN</name>
<accession>A0A8J3KPF6</accession>
<evidence type="ECO:0000256" key="1">
    <source>
        <dbReference type="SAM" id="SignalP"/>
    </source>
</evidence>
<feature type="chain" id="PRO_5035223138" description="Secreted protein" evidence="1">
    <location>
        <begin position="30"/>
        <end position="189"/>
    </location>
</feature>
<feature type="signal peptide" evidence="1">
    <location>
        <begin position="1"/>
        <end position="29"/>
    </location>
</feature>
<reference evidence="2 3" key="1">
    <citation type="submission" date="2021-01" db="EMBL/GenBank/DDBJ databases">
        <title>Whole genome shotgun sequence of Catellatospora citrea NBRC 14495.</title>
        <authorList>
            <person name="Komaki H."/>
            <person name="Tamura T."/>
        </authorList>
    </citation>
    <scope>NUCLEOTIDE SEQUENCE [LARGE SCALE GENOMIC DNA]</scope>
    <source>
        <strain evidence="2 3">NBRC 14495</strain>
    </source>
</reference>
<sequence length="189" mass="20013">MRRLIRTAALAAVAAVMATWSMPATTAYARPPGMRPSYYMWLYDCFAISASTGTIDTVNVLQSATGSDLELIGTITPCLRPEPLQAFGVATYSATTAVGDAAAYQLSDQATQPYQKRVPVKPGEHAACLLTSETIRLACVSIGWVTVDDVARPVVEGPLPVDSPLVAALPVVDMFRSWVPIGPVCPGCP</sequence>
<dbReference type="Proteomes" id="UP000659904">
    <property type="component" value="Unassembled WGS sequence"/>
</dbReference>
<keyword evidence="1" id="KW-0732">Signal</keyword>
<evidence type="ECO:0000313" key="3">
    <source>
        <dbReference type="Proteomes" id="UP000659904"/>
    </source>
</evidence>
<gene>
    <name evidence="2" type="ORF">Cci01nite_47430</name>
</gene>
<dbReference type="EMBL" id="BONH01000022">
    <property type="protein sequence ID" value="GIF99649.1"/>
    <property type="molecule type" value="Genomic_DNA"/>
</dbReference>
<organism evidence="2 3">
    <name type="scientific">Catellatospora citrea</name>
    <dbReference type="NCBI Taxonomy" id="53366"/>
    <lineage>
        <taxon>Bacteria</taxon>
        <taxon>Bacillati</taxon>
        <taxon>Actinomycetota</taxon>
        <taxon>Actinomycetes</taxon>
        <taxon>Micromonosporales</taxon>
        <taxon>Micromonosporaceae</taxon>
        <taxon>Catellatospora</taxon>
    </lineage>
</organism>
<comment type="caution">
    <text evidence="2">The sequence shown here is derived from an EMBL/GenBank/DDBJ whole genome shotgun (WGS) entry which is preliminary data.</text>
</comment>
<protein>
    <recommendedName>
        <fullName evidence="4">Secreted protein</fullName>
    </recommendedName>
</protein>